<accession>A0A6A6FJG2</accession>
<feature type="compositionally biased region" description="Polar residues" evidence="1">
    <location>
        <begin position="92"/>
        <end position="107"/>
    </location>
</feature>
<sequence length="107" mass="11493">MGIANSHNRSGRYHVRQCSDAAPSQPGEMLTADRQLENTMRPGKSAARPNVMSWQQPTQLCSRAGSGATTASHARPVWPSSLEDRPPRSHNDSSGLMTLCASTCASK</sequence>
<protein>
    <submittedName>
        <fullName evidence="2">Uncharacterized protein</fullName>
    </submittedName>
</protein>
<keyword evidence="3" id="KW-1185">Reference proteome</keyword>
<evidence type="ECO:0000313" key="2">
    <source>
        <dbReference type="EMBL" id="KAF2213414.1"/>
    </source>
</evidence>
<evidence type="ECO:0000256" key="1">
    <source>
        <dbReference type="SAM" id="MobiDB-lite"/>
    </source>
</evidence>
<reference evidence="2" key="1">
    <citation type="journal article" date="2020" name="Stud. Mycol.">
        <title>101 Dothideomycetes genomes: a test case for predicting lifestyles and emergence of pathogens.</title>
        <authorList>
            <person name="Haridas S."/>
            <person name="Albert R."/>
            <person name="Binder M."/>
            <person name="Bloem J."/>
            <person name="Labutti K."/>
            <person name="Salamov A."/>
            <person name="Andreopoulos B."/>
            <person name="Baker S."/>
            <person name="Barry K."/>
            <person name="Bills G."/>
            <person name="Bluhm B."/>
            <person name="Cannon C."/>
            <person name="Castanera R."/>
            <person name="Culley D."/>
            <person name="Daum C."/>
            <person name="Ezra D."/>
            <person name="Gonzalez J."/>
            <person name="Henrissat B."/>
            <person name="Kuo A."/>
            <person name="Liang C."/>
            <person name="Lipzen A."/>
            <person name="Lutzoni F."/>
            <person name="Magnuson J."/>
            <person name="Mondo S."/>
            <person name="Nolan M."/>
            <person name="Ohm R."/>
            <person name="Pangilinan J."/>
            <person name="Park H.-J."/>
            <person name="Ramirez L."/>
            <person name="Alfaro M."/>
            <person name="Sun H."/>
            <person name="Tritt A."/>
            <person name="Yoshinaga Y."/>
            <person name="Zwiers L.-H."/>
            <person name="Turgeon B."/>
            <person name="Goodwin S."/>
            <person name="Spatafora J."/>
            <person name="Crous P."/>
            <person name="Grigoriev I."/>
        </authorList>
    </citation>
    <scope>NUCLEOTIDE SEQUENCE</scope>
    <source>
        <strain evidence="2">SCOH1-5</strain>
    </source>
</reference>
<gene>
    <name evidence="2" type="ORF">CERZMDRAFT_90446</name>
</gene>
<feature type="region of interest" description="Disordered" evidence="1">
    <location>
        <begin position="1"/>
        <end position="107"/>
    </location>
</feature>
<feature type="compositionally biased region" description="Basic and acidic residues" evidence="1">
    <location>
        <begin position="82"/>
        <end position="91"/>
    </location>
</feature>
<evidence type="ECO:0000313" key="3">
    <source>
        <dbReference type="Proteomes" id="UP000799539"/>
    </source>
</evidence>
<proteinExistence type="predicted"/>
<name>A0A6A6FJG2_9PEZI</name>
<dbReference type="EMBL" id="ML992670">
    <property type="protein sequence ID" value="KAF2213414.1"/>
    <property type="molecule type" value="Genomic_DNA"/>
</dbReference>
<dbReference type="AlphaFoldDB" id="A0A6A6FJG2"/>
<dbReference type="Proteomes" id="UP000799539">
    <property type="component" value="Unassembled WGS sequence"/>
</dbReference>
<feature type="compositionally biased region" description="Polar residues" evidence="1">
    <location>
        <begin position="52"/>
        <end position="72"/>
    </location>
</feature>
<organism evidence="2 3">
    <name type="scientific">Cercospora zeae-maydis SCOH1-5</name>
    <dbReference type="NCBI Taxonomy" id="717836"/>
    <lineage>
        <taxon>Eukaryota</taxon>
        <taxon>Fungi</taxon>
        <taxon>Dikarya</taxon>
        <taxon>Ascomycota</taxon>
        <taxon>Pezizomycotina</taxon>
        <taxon>Dothideomycetes</taxon>
        <taxon>Dothideomycetidae</taxon>
        <taxon>Mycosphaerellales</taxon>
        <taxon>Mycosphaerellaceae</taxon>
        <taxon>Cercospora</taxon>
    </lineage>
</organism>